<comment type="caution">
    <text evidence="2">The sequence shown here is derived from an EMBL/GenBank/DDBJ whole genome shotgun (WGS) entry which is preliminary data.</text>
</comment>
<evidence type="ECO:0000256" key="1">
    <source>
        <dbReference type="SAM" id="MobiDB-lite"/>
    </source>
</evidence>
<organism evidence="2 3">
    <name type="scientific">Ramazzottius varieornatus</name>
    <name type="common">Water bear</name>
    <name type="synonym">Tardigrade</name>
    <dbReference type="NCBI Taxonomy" id="947166"/>
    <lineage>
        <taxon>Eukaryota</taxon>
        <taxon>Metazoa</taxon>
        <taxon>Ecdysozoa</taxon>
        <taxon>Tardigrada</taxon>
        <taxon>Eutardigrada</taxon>
        <taxon>Parachela</taxon>
        <taxon>Hypsibioidea</taxon>
        <taxon>Ramazzottiidae</taxon>
        <taxon>Ramazzottius</taxon>
    </lineage>
</organism>
<feature type="compositionally biased region" description="Basic and acidic residues" evidence="1">
    <location>
        <begin position="25"/>
        <end position="37"/>
    </location>
</feature>
<reference evidence="2 3" key="1">
    <citation type="journal article" date="2016" name="Nat. Commun.">
        <title>Extremotolerant tardigrade genome and improved radiotolerance of human cultured cells by tardigrade-unique protein.</title>
        <authorList>
            <person name="Hashimoto T."/>
            <person name="Horikawa D.D."/>
            <person name="Saito Y."/>
            <person name="Kuwahara H."/>
            <person name="Kozuka-Hata H."/>
            <person name="Shin-I T."/>
            <person name="Minakuchi Y."/>
            <person name="Ohishi K."/>
            <person name="Motoyama A."/>
            <person name="Aizu T."/>
            <person name="Enomoto A."/>
            <person name="Kondo K."/>
            <person name="Tanaka S."/>
            <person name="Hara Y."/>
            <person name="Koshikawa S."/>
            <person name="Sagara H."/>
            <person name="Miura T."/>
            <person name="Yokobori S."/>
            <person name="Miyagawa K."/>
            <person name="Suzuki Y."/>
            <person name="Kubo T."/>
            <person name="Oyama M."/>
            <person name="Kohara Y."/>
            <person name="Fujiyama A."/>
            <person name="Arakawa K."/>
            <person name="Katayama T."/>
            <person name="Toyoda A."/>
            <person name="Kunieda T."/>
        </authorList>
    </citation>
    <scope>NUCLEOTIDE SEQUENCE [LARGE SCALE GENOMIC DNA]</scope>
    <source>
        <strain evidence="2 3">YOKOZUNA-1</strain>
    </source>
</reference>
<feature type="region of interest" description="Disordered" evidence="1">
    <location>
        <begin position="67"/>
        <end position="91"/>
    </location>
</feature>
<keyword evidence="3" id="KW-1185">Reference proteome</keyword>
<proteinExistence type="predicted"/>
<evidence type="ECO:0000313" key="3">
    <source>
        <dbReference type="Proteomes" id="UP000186922"/>
    </source>
</evidence>
<dbReference type="AlphaFoldDB" id="A0A1D1VYS9"/>
<gene>
    <name evidence="2" type="primary">RvY_14475</name>
    <name evidence="2" type="synonym">RvY_14475.1</name>
    <name evidence="2" type="ORF">RvY_14475-1</name>
</gene>
<name>A0A1D1VYS9_RAMVA</name>
<accession>A0A1D1VYS9</accession>
<sequence>MGRICKYILDYVLPSLASLNTSHGTKKETPTTHEKAKVKGARSTKISQNSVRGNVCFPIETCQPRRQDSSTRTAFHCPKPGQPANRTSRDHISAAESAQTLWLIRGKSIHRG</sequence>
<protein>
    <submittedName>
        <fullName evidence="2">Uncharacterized protein</fullName>
    </submittedName>
</protein>
<dbReference type="Proteomes" id="UP000186922">
    <property type="component" value="Unassembled WGS sequence"/>
</dbReference>
<dbReference type="EMBL" id="BDGG01000010">
    <property type="protein sequence ID" value="GAV04154.1"/>
    <property type="molecule type" value="Genomic_DNA"/>
</dbReference>
<feature type="region of interest" description="Disordered" evidence="1">
    <location>
        <begin position="20"/>
        <end position="45"/>
    </location>
</feature>
<evidence type="ECO:0000313" key="2">
    <source>
        <dbReference type="EMBL" id="GAV04154.1"/>
    </source>
</evidence>